<feature type="domain" description="Flavodoxin-like fold" evidence="2">
    <location>
        <begin position="8"/>
        <end position="175"/>
    </location>
</feature>
<dbReference type="Pfam" id="PF02525">
    <property type="entry name" value="Flavodoxin_2"/>
    <property type="match status" value="1"/>
</dbReference>
<dbReference type="Gene3D" id="3.40.50.360">
    <property type="match status" value="1"/>
</dbReference>
<evidence type="ECO:0000313" key="4">
    <source>
        <dbReference type="Proteomes" id="UP000256899"/>
    </source>
</evidence>
<dbReference type="GO" id="GO:0010181">
    <property type="term" value="F:FMN binding"/>
    <property type="evidence" value="ECO:0007669"/>
    <property type="project" value="TreeGrafter"/>
</dbReference>
<dbReference type="RefSeq" id="WP_116017683.1">
    <property type="nucleotide sequence ID" value="NZ_QUOT01000001.1"/>
</dbReference>
<evidence type="ECO:0000259" key="2">
    <source>
        <dbReference type="Pfam" id="PF02525"/>
    </source>
</evidence>
<accession>A0A3E0U6S6</accession>
<reference evidence="4" key="1">
    <citation type="submission" date="2018-08" db="EMBL/GenBank/DDBJ databases">
        <title>Thalassotalea euphylliae genome.</title>
        <authorList>
            <person name="Summers S."/>
            <person name="Rice S.A."/>
            <person name="Freckelton M.L."/>
            <person name="Nedved B.T."/>
            <person name="Hadfield M.G."/>
        </authorList>
    </citation>
    <scope>NUCLEOTIDE SEQUENCE [LARGE SCALE GENOMIC DNA]</scope>
    <source>
        <strain evidence="4">H3</strain>
    </source>
</reference>
<sequence length="210" mass="24119">MSANQVRKKILLLFAHPSQKRSEVNLPMFELAKSLDFVTCVDLYSEYPRHHININREQQRLVDHDIVIFQFPFYWYSTPSLLKEWQDLVLEYNFAYGPDGTALHGKTLICALSAGGAEQAYRADGYNHFTVRELLQPLEQTARLTGMRYLPPFAIFSSRSTECQRQQHLANWRKLLEALSFELINDDKVAELTTINDALPALPNLASMAV</sequence>
<dbReference type="InterPro" id="IPR003680">
    <property type="entry name" value="Flavodoxin_fold"/>
</dbReference>
<dbReference type="PANTHER" id="PTHR47307">
    <property type="entry name" value="GLUTATHIONE-REGULATED POTASSIUM-EFFLUX SYSTEM ANCILLARY PROTEIN KEFG"/>
    <property type="match status" value="1"/>
</dbReference>
<dbReference type="InterPro" id="IPR029039">
    <property type="entry name" value="Flavoprotein-like_sf"/>
</dbReference>
<gene>
    <name evidence="3" type="ORF">DXX94_16885</name>
</gene>
<organism evidence="3 4">
    <name type="scientific">Thalassotalea euphylliae</name>
    <dbReference type="NCBI Taxonomy" id="1655234"/>
    <lineage>
        <taxon>Bacteria</taxon>
        <taxon>Pseudomonadati</taxon>
        <taxon>Pseudomonadota</taxon>
        <taxon>Gammaproteobacteria</taxon>
        <taxon>Alteromonadales</taxon>
        <taxon>Colwelliaceae</taxon>
        <taxon>Thalassotalea</taxon>
    </lineage>
</organism>
<keyword evidence="1" id="KW-0560">Oxidoreductase</keyword>
<evidence type="ECO:0000313" key="3">
    <source>
        <dbReference type="EMBL" id="REL32253.1"/>
    </source>
</evidence>
<dbReference type="AlphaFoldDB" id="A0A3E0U6S6"/>
<dbReference type="SUPFAM" id="SSF52218">
    <property type="entry name" value="Flavoproteins"/>
    <property type="match status" value="1"/>
</dbReference>
<dbReference type="GO" id="GO:0009055">
    <property type="term" value="F:electron transfer activity"/>
    <property type="evidence" value="ECO:0007669"/>
    <property type="project" value="TreeGrafter"/>
</dbReference>
<keyword evidence="4" id="KW-1185">Reference proteome</keyword>
<dbReference type="InterPro" id="IPR046980">
    <property type="entry name" value="KefG/KefF"/>
</dbReference>
<dbReference type="PANTHER" id="PTHR47307:SF1">
    <property type="entry name" value="GLUTATHIONE-REGULATED POTASSIUM-EFFLUX SYSTEM ANCILLARY PROTEIN KEFG"/>
    <property type="match status" value="1"/>
</dbReference>
<dbReference type="EMBL" id="QUOT01000001">
    <property type="protein sequence ID" value="REL32253.1"/>
    <property type="molecule type" value="Genomic_DNA"/>
</dbReference>
<dbReference type="Proteomes" id="UP000256899">
    <property type="component" value="Unassembled WGS sequence"/>
</dbReference>
<comment type="caution">
    <text evidence="3">The sequence shown here is derived from an EMBL/GenBank/DDBJ whole genome shotgun (WGS) entry which is preliminary data.</text>
</comment>
<name>A0A3E0U6S6_9GAMM</name>
<proteinExistence type="predicted"/>
<dbReference type="GO" id="GO:0003955">
    <property type="term" value="F:NAD(P)H dehydrogenase (quinone) activity"/>
    <property type="evidence" value="ECO:0007669"/>
    <property type="project" value="TreeGrafter"/>
</dbReference>
<evidence type="ECO:0000256" key="1">
    <source>
        <dbReference type="ARBA" id="ARBA00023002"/>
    </source>
</evidence>
<protein>
    <submittedName>
        <fullName evidence="3">Flavodoxin family protein</fullName>
    </submittedName>
</protein>